<dbReference type="InterPro" id="IPR023006">
    <property type="entry name" value="YchJ-like"/>
</dbReference>
<dbReference type="Pfam" id="PF17775">
    <property type="entry name" value="YchJ_M-like"/>
    <property type="match status" value="1"/>
</dbReference>
<sequence>MQPECPCGGSDAERATYDACCGRFHRGSERPATAEELMRSRYSAFALGLDDWVFTTWHPRTRPDDVRSDPTTTWTGLEILDTADGGPGDETGEVEFVATWRTAEGQEGRMHERSRFARRAGRWLYVDGDVDNDVDGAPLTP</sequence>
<dbReference type="HAMAP" id="MF_00612">
    <property type="entry name" value="UPF0225"/>
    <property type="match status" value="1"/>
</dbReference>
<evidence type="ECO:0000313" key="4">
    <source>
        <dbReference type="Proteomes" id="UP000307808"/>
    </source>
</evidence>
<dbReference type="PANTHER" id="PTHR33747:SF1">
    <property type="entry name" value="ADENYLATE CYCLASE-ASSOCIATED CAP C-TERMINAL DOMAIN-CONTAINING PROTEIN"/>
    <property type="match status" value="1"/>
</dbReference>
<dbReference type="PANTHER" id="PTHR33747">
    <property type="entry name" value="UPF0225 PROTEIN SCO1677"/>
    <property type="match status" value="1"/>
</dbReference>
<evidence type="ECO:0000313" key="3">
    <source>
        <dbReference type="EMBL" id="TKI60473.1"/>
    </source>
</evidence>
<dbReference type="Proteomes" id="UP000307808">
    <property type="component" value="Unassembled WGS sequence"/>
</dbReference>
<gene>
    <name evidence="3" type="ORF">FC770_16275</name>
</gene>
<comment type="caution">
    <text evidence="3">The sequence shown here is derived from an EMBL/GenBank/DDBJ whole genome shotgun (WGS) entry which is preliminary data.</text>
</comment>
<dbReference type="Gene3D" id="3.10.450.50">
    <property type="match status" value="1"/>
</dbReference>
<dbReference type="AlphaFoldDB" id="A0A4V5TLN3"/>
<protein>
    <recommendedName>
        <fullName evidence="1">UPF0225 protein FC770_16275</fullName>
    </recommendedName>
</protein>
<feature type="domain" description="YchJ-like middle NTF2-like" evidence="2">
    <location>
        <begin position="33"/>
        <end position="128"/>
    </location>
</feature>
<dbReference type="EMBL" id="SZPY01000005">
    <property type="protein sequence ID" value="TKI60473.1"/>
    <property type="molecule type" value="Genomic_DNA"/>
</dbReference>
<comment type="similarity">
    <text evidence="1">Belongs to the UPF0225 family.</text>
</comment>
<dbReference type="OrthoDB" id="21421at2"/>
<dbReference type="SUPFAM" id="SSF54427">
    <property type="entry name" value="NTF2-like"/>
    <property type="match status" value="1"/>
</dbReference>
<accession>A0A4V5TLN3</accession>
<evidence type="ECO:0000259" key="2">
    <source>
        <dbReference type="Pfam" id="PF17775"/>
    </source>
</evidence>
<evidence type="ECO:0000256" key="1">
    <source>
        <dbReference type="HAMAP-Rule" id="MF_00612"/>
    </source>
</evidence>
<organism evidence="3 4">
    <name type="scientific">Nocardioides jishulii</name>
    <dbReference type="NCBI Taxonomy" id="2575440"/>
    <lineage>
        <taxon>Bacteria</taxon>
        <taxon>Bacillati</taxon>
        <taxon>Actinomycetota</taxon>
        <taxon>Actinomycetes</taxon>
        <taxon>Propionibacteriales</taxon>
        <taxon>Nocardioidaceae</taxon>
        <taxon>Nocardioides</taxon>
    </lineage>
</organism>
<proteinExistence type="inferred from homology"/>
<reference evidence="3 4" key="1">
    <citation type="submission" date="2019-04" db="EMBL/GenBank/DDBJ databases">
        <authorList>
            <person name="Dong K."/>
        </authorList>
    </citation>
    <scope>NUCLEOTIDE SEQUENCE [LARGE SCALE GENOMIC DNA]</scope>
    <source>
        <strain evidence="4">dk3543</strain>
    </source>
</reference>
<dbReference type="InterPro" id="IPR032710">
    <property type="entry name" value="NTF2-like_dom_sf"/>
</dbReference>
<name>A0A4V5TLN3_9ACTN</name>
<keyword evidence="4" id="KW-1185">Reference proteome</keyword>
<dbReference type="InterPro" id="IPR048469">
    <property type="entry name" value="YchJ-like_M"/>
</dbReference>